<keyword evidence="5 6" id="KW-0472">Membrane</keyword>
<organism evidence="7 8">
    <name type="scientific">Flexibacter flexilis DSM 6793</name>
    <dbReference type="NCBI Taxonomy" id="927664"/>
    <lineage>
        <taxon>Bacteria</taxon>
        <taxon>Pseudomonadati</taxon>
        <taxon>Bacteroidota</taxon>
        <taxon>Cytophagia</taxon>
        <taxon>Cytophagales</taxon>
        <taxon>Flexibacteraceae</taxon>
        <taxon>Flexibacter</taxon>
    </lineage>
</organism>
<reference evidence="7 8" key="1">
    <citation type="submission" date="2016-10" db="EMBL/GenBank/DDBJ databases">
        <authorList>
            <person name="de Groot N.N."/>
        </authorList>
    </citation>
    <scope>NUCLEOTIDE SEQUENCE [LARGE SCALE GENOMIC DNA]</scope>
    <source>
        <strain evidence="7 8">DSM 6793</strain>
    </source>
</reference>
<evidence type="ECO:0000256" key="6">
    <source>
        <dbReference type="SAM" id="Phobius"/>
    </source>
</evidence>
<dbReference type="STRING" id="927664.SAMN05421780_103166"/>
<name>A0A1I1H1G6_9BACT</name>
<dbReference type="Proteomes" id="UP000199514">
    <property type="component" value="Unassembled WGS sequence"/>
</dbReference>
<gene>
    <name evidence="7" type="ORF">SAMN05421780_103166</name>
</gene>
<sequence length="129" mass="13808">MSLQRKIVVIAAVLGGLSVAIGAFGAHALKETLLLNQRTDTFETAVRYQFYHALALLILGNSVLSIPAKRLQIIAALFVVGIVIFSGSLYVLCLTGIRWLGAITPLGGTAFIIGWIIWAVSAAQKSEQQ</sequence>
<dbReference type="RefSeq" id="WP_091510316.1">
    <property type="nucleotide sequence ID" value="NZ_FOLE01000003.1"/>
</dbReference>
<accession>A0A1I1H1G6</accession>
<protein>
    <submittedName>
        <fullName evidence="7">Uncharacterized membrane protein YgdD, TMEM256/DUF423 family</fullName>
    </submittedName>
</protein>
<dbReference type="InterPro" id="IPR006696">
    <property type="entry name" value="DUF423"/>
</dbReference>
<dbReference type="PANTHER" id="PTHR43461:SF1">
    <property type="entry name" value="TRANSMEMBRANE PROTEIN 256"/>
    <property type="match status" value="1"/>
</dbReference>
<keyword evidence="8" id="KW-1185">Reference proteome</keyword>
<proteinExistence type="inferred from homology"/>
<dbReference type="EMBL" id="FOLE01000003">
    <property type="protein sequence ID" value="SFC17596.1"/>
    <property type="molecule type" value="Genomic_DNA"/>
</dbReference>
<comment type="similarity">
    <text evidence="2">Belongs to the UPF0382 family.</text>
</comment>
<evidence type="ECO:0000256" key="3">
    <source>
        <dbReference type="ARBA" id="ARBA00022692"/>
    </source>
</evidence>
<dbReference type="OrthoDB" id="9802121at2"/>
<evidence type="ECO:0000313" key="7">
    <source>
        <dbReference type="EMBL" id="SFC17596.1"/>
    </source>
</evidence>
<dbReference type="Pfam" id="PF04241">
    <property type="entry name" value="DUF423"/>
    <property type="match status" value="1"/>
</dbReference>
<dbReference type="GO" id="GO:0005886">
    <property type="term" value="C:plasma membrane"/>
    <property type="evidence" value="ECO:0007669"/>
    <property type="project" value="TreeGrafter"/>
</dbReference>
<feature type="transmembrane region" description="Helical" evidence="6">
    <location>
        <begin position="7"/>
        <end position="29"/>
    </location>
</feature>
<keyword evidence="3 6" id="KW-0812">Transmembrane</keyword>
<comment type="subcellular location">
    <subcellularLocation>
        <location evidence="1">Membrane</location>
        <topology evidence="1">Multi-pass membrane protein</topology>
    </subcellularLocation>
</comment>
<dbReference type="PANTHER" id="PTHR43461">
    <property type="entry name" value="TRANSMEMBRANE PROTEIN 256"/>
    <property type="match status" value="1"/>
</dbReference>
<feature type="transmembrane region" description="Helical" evidence="6">
    <location>
        <begin position="73"/>
        <end position="97"/>
    </location>
</feature>
<evidence type="ECO:0000256" key="4">
    <source>
        <dbReference type="ARBA" id="ARBA00022989"/>
    </source>
</evidence>
<evidence type="ECO:0000313" key="8">
    <source>
        <dbReference type="Proteomes" id="UP000199514"/>
    </source>
</evidence>
<dbReference type="AlphaFoldDB" id="A0A1I1H1G6"/>
<evidence type="ECO:0000256" key="1">
    <source>
        <dbReference type="ARBA" id="ARBA00004141"/>
    </source>
</evidence>
<evidence type="ECO:0000256" key="5">
    <source>
        <dbReference type="ARBA" id="ARBA00023136"/>
    </source>
</evidence>
<feature type="transmembrane region" description="Helical" evidence="6">
    <location>
        <begin position="103"/>
        <end position="123"/>
    </location>
</feature>
<keyword evidence="4 6" id="KW-1133">Transmembrane helix</keyword>
<feature type="transmembrane region" description="Helical" evidence="6">
    <location>
        <begin position="49"/>
        <end position="66"/>
    </location>
</feature>
<evidence type="ECO:0000256" key="2">
    <source>
        <dbReference type="ARBA" id="ARBA00009694"/>
    </source>
</evidence>